<dbReference type="InterPro" id="IPR048454">
    <property type="entry name" value="YetF_N"/>
</dbReference>
<name>A0A844G0C9_9BACT</name>
<dbReference type="EMBL" id="VUNS01000002">
    <property type="protein sequence ID" value="MST96121.1"/>
    <property type="molecule type" value="Genomic_DNA"/>
</dbReference>
<feature type="transmembrane region" description="Helical" evidence="7">
    <location>
        <begin position="79"/>
        <end position="100"/>
    </location>
</feature>
<evidence type="ECO:0000256" key="6">
    <source>
        <dbReference type="ARBA" id="ARBA00023136"/>
    </source>
</evidence>
<dbReference type="InterPro" id="IPR007353">
    <property type="entry name" value="DUF421"/>
</dbReference>
<accession>A0A844G0C9</accession>
<proteinExistence type="inferred from homology"/>
<comment type="similarity">
    <text evidence="2">Belongs to the UPF0702 family.</text>
</comment>
<evidence type="ECO:0000259" key="9">
    <source>
        <dbReference type="Pfam" id="PF20730"/>
    </source>
</evidence>
<dbReference type="InterPro" id="IPR023090">
    <property type="entry name" value="UPF0702_alpha/beta_dom_sf"/>
</dbReference>
<sequence>MYTICRSKRRRGNMFDFANLGDIVLYVLPKLLAGFLMMLVYIHLSGKGALAPVSAIDQVGNVALGAIIGGTLFNKGETVLGLVAVVGFWAGLLLLLRYFANKHMAVKTVIDGDSIRLMKDGKIVTSNFDKAGLSVRDFLMLLHQRGYRNLDELRNVWFEYNGQMTVVRKGDEATATALVESGEVNEKNLERLDRSREWLEEELKKHRAKLEDIFCAE</sequence>
<dbReference type="Gene3D" id="3.30.240.20">
    <property type="entry name" value="bsu07140 like domains"/>
    <property type="match status" value="2"/>
</dbReference>
<evidence type="ECO:0000256" key="4">
    <source>
        <dbReference type="ARBA" id="ARBA00022692"/>
    </source>
</evidence>
<organism evidence="10 11">
    <name type="scientific">Victivallis lenta</name>
    <dbReference type="NCBI Taxonomy" id="2606640"/>
    <lineage>
        <taxon>Bacteria</taxon>
        <taxon>Pseudomonadati</taxon>
        <taxon>Lentisphaerota</taxon>
        <taxon>Lentisphaeria</taxon>
        <taxon>Victivallales</taxon>
        <taxon>Victivallaceae</taxon>
        <taxon>Victivallis</taxon>
    </lineage>
</organism>
<evidence type="ECO:0000313" key="11">
    <source>
        <dbReference type="Proteomes" id="UP000435649"/>
    </source>
</evidence>
<dbReference type="Pfam" id="PF04239">
    <property type="entry name" value="DUF421"/>
    <property type="match status" value="1"/>
</dbReference>
<gene>
    <name evidence="10" type="ORF">FYJ85_03560</name>
</gene>
<dbReference type="Pfam" id="PF20730">
    <property type="entry name" value="YetF_N"/>
    <property type="match status" value="1"/>
</dbReference>
<keyword evidence="3" id="KW-1003">Cell membrane</keyword>
<dbReference type="AlphaFoldDB" id="A0A844G0C9"/>
<dbReference type="PANTHER" id="PTHR34582:SF6">
    <property type="entry name" value="UPF0702 TRANSMEMBRANE PROTEIN YCAP"/>
    <property type="match status" value="1"/>
</dbReference>
<feature type="domain" description="YetF C-terminal" evidence="8">
    <location>
        <begin position="102"/>
        <end position="217"/>
    </location>
</feature>
<evidence type="ECO:0000256" key="3">
    <source>
        <dbReference type="ARBA" id="ARBA00022475"/>
    </source>
</evidence>
<protein>
    <submittedName>
        <fullName evidence="10">DUF421 domain-containing protein</fullName>
    </submittedName>
</protein>
<keyword evidence="5 7" id="KW-1133">Transmembrane helix</keyword>
<comment type="subcellular location">
    <subcellularLocation>
        <location evidence="1">Cell membrane</location>
        <topology evidence="1">Multi-pass membrane protein</topology>
    </subcellularLocation>
</comment>
<evidence type="ECO:0000259" key="8">
    <source>
        <dbReference type="Pfam" id="PF04239"/>
    </source>
</evidence>
<dbReference type="PANTHER" id="PTHR34582">
    <property type="entry name" value="UPF0702 TRANSMEMBRANE PROTEIN YCAP"/>
    <property type="match status" value="1"/>
</dbReference>
<feature type="transmembrane region" description="Helical" evidence="7">
    <location>
        <begin position="23"/>
        <end position="42"/>
    </location>
</feature>
<evidence type="ECO:0000256" key="1">
    <source>
        <dbReference type="ARBA" id="ARBA00004651"/>
    </source>
</evidence>
<dbReference type="GO" id="GO:0005886">
    <property type="term" value="C:plasma membrane"/>
    <property type="evidence" value="ECO:0007669"/>
    <property type="project" value="UniProtKB-SubCell"/>
</dbReference>
<keyword evidence="11" id="KW-1185">Reference proteome</keyword>
<evidence type="ECO:0000256" key="5">
    <source>
        <dbReference type="ARBA" id="ARBA00022989"/>
    </source>
</evidence>
<keyword evidence="4 7" id="KW-0812">Transmembrane</keyword>
<comment type="caution">
    <text evidence="10">The sequence shown here is derived from an EMBL/GenBank/DDBJ whole genome shotgun (WGS) entry which is preliminary data.</text>
</comment>
<evidence type="ECO:0000256" key="7">
    <source>
        <dbReference type="SAM" id="Phobius"/>
    </source>
</evidence>
<reference evidence="10 11" key="1">
    <citation type="submission" date="2019-08" db="EMBL/GenBank/DDBJ databases">
        <title>In-depth cultivation of the pig gut microbiome towards novel bacterial diversity and tailored functional studies.</title>
        <authorList>
            <person name="Wylensek D."/>
            <person name="Hitch T.C.A."/>
            <person name="Clavel T."/>
        </authorList>
    </citation>
    <scope>NUCLEOTIDE SEQUENCE [LARGE SCALE GENOMIC DNA]</scope>
    <source>
        <strain evidence="10 11">BBE-744-WT-12</strain>
    </source>
</reference>
<evidence type="ECO:0000256" key="2">
    <source>
        <dbReference type="ARBA" id="ARBA00006448"/>
    </source>
</evidence>
<keyword evidence="6 7" id="KW-0472">Membrane</keyword>
<evidence type="ECO:0000313" key="10">
    <source>
        <dbReference type="EMBL" id="MST96121.1"/>
    </source>
</evidence>
<dbReference type="Proteomes" id="UP000435649">
    <property type="component" value="Unassembled WGS sequence"/>
</dbReference>
<feature type="domain" description="YetF-like N-terminal transmembrane" evidence="9">
    <location>
        <begin position="26"/>
        <end position="98"/>
    </location>
</feature>